<proteinExistence type="inferred from homology"/>
<accession>A0A0L0W6P0</accession>
<feature type="transmembrane region" description="Helical" evidence="10">
    <location>
        <begin position="172"/>
        <end position="189"/>
    </location>
</feature>
<dbReference type="InterPro" id="IPR001750">
    <property type="entry name" value="ND/Mrp_TM"/>
</dbReference>
<evidence type="ECO:0000256" key="5">
    <source>
        <dbReference type="ARBA" id="ARBA00022989"/>
    </source>
</evidence>
<dbReference type="EMBL" id="AJIL01000001">
    <property type="protein sequence ID" value="KNF06925.1"/>
    <property type="molecule type" value="Genomic_DNA"/>
</dbReference>
<gene>
    <name evidence="12" type="ORF">PSTG_40038</name>
</gene>
<dbReference type="PANTHER" id="PTHR22773">
    <property type="entry name" value="NADH DEHYDROGENASE"/>
    <property type="match status" value="1"/>
</dbReference>
<sequence>MLLLGVVTFSIAIPLCSNTVNAFHYTRLAVIIFIMSGLLTIEVINIGEEDYSIYCSLVFQSDRTHFMEVLLLMVGSLSLITFHPGSDKKEWGNKCHSTFSGVREDDVIKPSVSSFEEDVKGEGGINDVFEIGERGGGDVRGHSDDERGVSEGGRSASDSGINGEGDRIPKEYSLVVIFSVIGASIILSSYNLISIYLATELQSFALYIIAALSRDSLRSVQASLKYFILGAWSSAFILLGAGIIYTCTGSTSLVDMSNWISSTSTGGPWSNASLGLMFIYSGYIFKVSAAPFHNWAPDVYQNTPTVVTMMLITLPKISIMTALFTLTKELIDTKVVFILLVVAIASLVIGTVTGLVQTQLRRLLAYSTISHVGFIVICLSLETESSNNALIFYIVQYSLSTLLMWNCITAIEAGERKWMMLGGSVKGRVNYISDLRQSFSRYSIITFSIVISLFSMSGLPPLVGFIAKINVLWSSVEEGAIVMFIIAIMSSVVSASYYLKTIKIIMFDEPNQDQEFSSRVIPLNTNNTDDSINGTSNISPIHAYSISTCTAFLSLFILDSELLINSIELALNSI</sequence>
<evidence type="ECO:0000256" key="7">
    <source>
        <dbReference type="ARBA" id="ARBA00031028"/>
    </source>
</evidence>
<keyword evidence="13" id="KW-1185">Reference proteome</keyword>
<protein>
    <recommendedName>
        <fullName evidence="3">NADH-ubiquinone oxidoreductase chain 2</fullName>
    </recommendedName>
    <alternativeName>
        <fullName evidence="7">NADH dehydrogenase subunit 2</fullName>
    </alternativeName>
</protein>
<evidence type="ECO:0000256" key="1">
    <source>
        <dbReference type="ARBA" id="ARBA00004141"/>
    </source>
</evidence>
<keyword evidence="4 10" id="KW-0812">Transmembrane</keyword>
<feature type="transmembrane region" description="Helical" evidence="10">
    <location>
        <begin position="266"/>
        <end position="285"/>
    </location>
</feature>
<keyword evidence="12" id="KW-0496">Mitochondrion</keyword>
<keyword evidence="5 10" id="KW-1133">Transmembrane helix</keyword>
<keyword evidence="6 10" id="KW-0472">Membrane</keyword>
<evidence type="ECO:0000259" key="11">
    <source>
        <dbReference type="Pfam" id="PF00361"/>
    </source>
</evidence>
<comment type="catalytic activity">
    <reaction evidence="8">
        <text>a ubiquinone + NADH + 5 H(+)(in) = a ubiquinol + NAD(+) + 4 H(+)(out)</text>
        <dbReference type="Rhea" id="RHEA:29091"/>
        <dbReference type="Rhea" id="RHEA-COMP:9565"/>
        <dbReference type="Rhea" id="RHEA-COMP:9566"/>
        <dbReference type="ChEBI" id="CHEBI:15378"/>
        <dbReference type="ChEBI" id="CHEBI:16389"/>
        <dbReference type="ChEBI" id="CHEBI:17976"/>
        <dbReference type="ChEBI" id="CHEBI:57540"/>
        <dbReference type="ChEBI" id="CHEBI:57945"/>
        <dbReference type="EC" id="7.1.1.2"/>
    </reaction>
</comment>
<dbReference type="Proteomes" id="UP000054564">
    <property type="component" value="Unassembled WGS sequence"/>
</dbReference>
<comment type="similarity">
    <text evidence="2">Belongs to the complex I subunit 2 family.</text>
</comment>
<evidence type="ECO:0000256" key="2">
    <source>
        <dbReference type="ARBA" id="ARBA00007012"/>
    </source>
</evidence>
<evidence type="ECO:0000256" key="9">
    <source>
        <dbReference type="SAM" id="MobiDB-lite"/>
    </source>
</evidence>
<feature type="transmembrane region" description="Helical" evidence="10">
    <location>
        <begin position="389"/>
        <end position="411"/>
    </location>
</feature>
<comment type="caution">
    <text evidence="12">The sequence shown here is derived from an EMBL/GenBank/DDBJ whole genome shotgun (WGS) entry which is preliminary data.</text>
</comment>
<name>A0A0L0W6P0_9BASI</name>
<dbReference type="GO" id="GO:0016020">
    <property type="term" value="C:membrane"/>
    <property type="evidence" value="ECO:0007669"/>
    <property type="project" value="UniProtKB-SubCell"/>
</dbReference>
<evidence type="ECO:0000256" key="3">
    <source>
        <dbReference type="ARBA" id="ARBA00021008"/>
    </source>
</evidence>
<reference evidence="13" key="1">
    <citation type="submission" date="2014-03" db="EMBL/GenBank/DDBJ databases">
        <title>The Genome Sequence of Puccinia striiformis f. sp. tritici PST-78.</title>
        <authorList>
            <consortium name="The Broad Institute Genome Sequencing Platform"/>
            <person name="Cuomo C."/>
            <person name="Hulbert S."/>
            <person name="Chen X."/>
            <person name="Walker B."/>
            <person name="Young S.K."/>
            <person name="Zeng Q."/>
            <person name="Gargeya S."/>
            <person name="Fitzgerald M."/>
            <person name="Haas B."/>
            <person name="Abouelleil A."/>
            <person name="Alvarado L."/>
            <person name="Arachchi H.M."/>
            <person name="Berlin A.M."/>
            <person name="Chapman S.B."/>
            <person name="Goldberg J."/>
            <person name="Griggs A."/>
            <person name="Gujja S."/>
            <person name="Hansen M."/>
            <person name="Howarth C."/>
            <person name="Imamovic A."/>
            <person name="Larimer J."/>
            <person name="McCowan C."/>
            <person name="Montmayeur A."/>
            <person name="Murphy C."/>
            <person name="Neiman D."/>
            <person name="Pearson M."/>
            <person name="Priest M."/>
            <person name="Roberts A."/>
            <person name="Saif S."/>
            <person name="Shea T."/>
            <person name="Sisk P."/>
            <person name="Sykes S."/>
            <person name="Wortman J."/>
            <person name="Nusbaum C."/>
            <person name="Birren B."/>
        </authorList>
    </citation>
    <scope>NUCLEOTIDE SEQUENCE [LARGE SCALE GENOMIC DNA]</scope>
    <source>
        <strain evidence="13">race PST-78</strain>
    </source>
</reference>
<feature type="transmembrane region" description="Helical" evidence="10">
    <location>
        <begin position="444"/>
        <end position="467"/>
    </location>
</feature>
<organism evidence="12 13">
    <name type="scientific">Puccinia striiformis f. sp. tritici PST-78</name>
    <dbReference type="NCBI Taxonomy" id="1165861"/>
    <lineage>
        <taxon>Eukaryota</taxon>
        <taxon>Fungi</taxon>
        <taxon>Dikarya</taxon>
        <taxon>Basidiomycota</taxon>
        <taxon>Pucciniomycotina</taxon>
        <taxon>Pucciniomycetes</taxon>
        <taxon>Pucciniales</taxon>
        <taxon>Pucciniaceae</taxon>
        <taxon>Puccinia</taxon>
    </lineage>
</organism>
<feature type="domain" description="NADH:quinone oxidoreductase/Mrp antiporter transmembrane" evidence="11">
    <location>
        <begin position="189"/>
        <end position="493"/>
    </location>
</feature>
<evidence type="ECO:0000313" key="13">
    <source>
        <dbReference type="Proteomes" id="UP000054564"/>
    </source>
</evidence>
<geneLocation type="mitochondrion" evidence="12"/>
<dbReference type="GO" id="GO:0008137">
    <property type="term" value="F:NADH dehydrogenase (ubiquinone) activity"/>
    <property type="evidence" value="ECO:0007669"/>
    <property type="project" value="UniProtKB-EC"/>
</dbReference>
<feature type="transmembrane region" description="Helical" evidence="10">
    <location>
        <begin position="28"/>
        <end position="47"/>
    </location>
</feature>
<dbReference type="STRING" id="1165861.A0A0L0W6P0"/>
<dbReference type="AlphaFoldDB" id="A0A0L0W6P0"/>
<comment type="subcellular location">
    <subcellularLocation>
        <location evidence="1">Membrane</location>
        <topology evidence="1">Multi-pass membrane protein</topology>
    </subcellularLocation>
</comment>
<evidence type="ECO:0000256" key="10">
    <source>
        <dbReference type="SAM" id="Phobius"/>
    </source>
</evidence>
<feature type="transmembrane region" description="Helical" evidence="10">
    <location>
        <begin position="479"/>
        <end position="499"/>
    </location>
</feature>
<evidence type="ECO:0000256" key="6">
    <source>
        <dbReference type="ARBA" id="ARBA00023136"/>
    </source>
</evidence>
<evidence type="ECO:0000256" key="4">
    <source>
        <dbReference type="ARBA" id="ARBA00022692"/>
    </source>
</evidence>
<evidence type="ECO:0000256" key="8">
    <source>
        <dbReference type="ARBA" id="ARBA00049551"/>
    </source>
</evidence>
<feature type="transmembrane region" description="Helical" evidence="10">
    <location>
        <begin position="336"/>
        <end position="356"/>
    </location>
</feature>
<feature type="region of interest" description="Disordered" evidence="9">
    <location>
        <begin position="134"/>
        <end position="164"/>
    </location>
</feature>
<dbReference type="Pfam" id="PF00361">
    <property type="entry name" value="Proton_antipo_M"/>
    <property type="match status" value="1"/>
</dbReference>
<feature type="transmembrane region" description="Helical" evidence="10">
    <location>
        <begin position="306"/>
        <end position="324"/>
    </location>
</feature>
<dbReference type="OrthoDB" id="3359027at2759"/>
<evidence type="ECO:0000313" key="12">
    <source>
        <dbReference type="EMBL" id="KNF06925.1"/>
    </source>
</evidence>
<feature type="transmembrane region" description="Helical" evidence="10">
    <location>
        <begin position="224"/>
        <end position="246"/>
    </location>
</feature>
<feature type="compositionally biased region" description="Basic and acidic residues" evidence="9">
    <location>
        <begin position="134"/>
        <end position="149"/>
    </location>
</feature>